<dbReference type="PROSITE" id="PS51186">
    <property type="entry name" value="GNAT"/>
    <property type="match status" value="1"/>
</dbReference>
<reference evidence="2 3" key="1">
    <citation type="submission" date="2020-01" db="EMBL/GenBank/DDBJ databases">
        <title>Genomic analysis of Aminipila sp. CBA3637.</title>
        <authorList>
            <person name="Kim Y.B."/>
            <person name="Roh S.W."/>
        </authorList>
    </citation>
    <scope>NUCLEOTIDE SEQUENCE [LARGE SCALE GENOMIC DNA]</scope>
    <source>
        <strain evidence="2 3">CBA3637</strain>
    </source>
</reference>
<evidence type="ECO:0000313" key="2">
    <source>
        <dbReference type="EMBL" id="QHI71774.1"/>
    </source>
</evidence>
<dbReference type="Pfam" id="PF00583">
    <property type="entry name" value="Acetyltransf_1"/>
    <property type="match status" value="1"/>
</dbReference>
<organism evidence="2 3">
    <name type="scientific">Aminipila terrae</name>
    <dbReference type="NCBI Taxonomy" id="2697030"/>
    <lineage>
        <taxon>Bacteria</taxon>
        <taxon>Bacillati</taxon>
        <taxon>Bacillota</taxon>
        <taxon>Clostridia</taxon>
        <taxon>Peptostreptococcales</taxon>
        <taxon>Anaerovoracaceae</taxon>
        <taxon>Aminipila</taxon>
    </lineage>
</organism>
<dbReference type="PANTHER" id="PTHR43415">
    <property type="entry name" value="SPERMIDINE N(1)-ACETYLTRANSFERASE"/>
    <property type="match status" value="1"/>
</dbReference>
<dbReference type="EMBL" id="CP047591">
    <property type="protein sequence ID" value="QHI71774.1"/>
    <property type="molecule type" value="Genomic_DNA"/>
</dbReference>
<dbReference type="KEGG" id="amic:Ami3637_04670"/>
<name>A0A6P1MGR8_9FIRM</name>
<keyword evidence="2" id="KW-0808">Transferase</keyword>
<gene>
    <name evidence="2" type="ORF">Ami3637_04670</name>
</gene>
<dbReference type="Gene3D" id="3.40.630.30">
    <property type="match status" value="1"/>
</dbReference>
<evidence type="ECO:0000259" key="1">
    <source>
        <dbReference type="PROSITE" id="PS51186"/>
    </source>
</evidence>
<dbReference type="InterPro" id="IPR016181">
    <property type="entry name" value="Acyl_CoA_acyltransferase"/>
</dbReference>
<dbReference type="GO" id="GO:0016747">
    <property type="term" value="F:acyltransferase activity, transferring groups other than amino-acyl groups"/>
    <property type="evidence" value="ECO:0007669"/>
    <property type="project" value="InterPro"/>
</dbReference>
<evidence type="ECO:0000313" key="3">
    <source>
        <dbReference type="Proteomes" id="UP000463883"/>
    </source>
</evidence>
<dbReference type="PANTHER" id="PTHR43415:SF3">
    <property type="entry name" value="GNAT-FAMILY ACETYLTRANSFERASE"/>
    <property type="match status" value="1"/>
</dbReference>
<dbReference type="RefSeq" id="WP_162361548.1">
    <property type="nucleotide sequence ID" value="NZ_CP047591.1"/>
</dbReference>
<accession>A0A6P1MGR8</accession>
<sequence length="170" mass="20216">MIKTARLDIVEAVESEIQTIIAIEEHKENRDYLWIGTYEEHLNEISDPNHLLLVFKEHDEKKIVGYALIRLDFKSNIFEIRRIAIVEKGIGYGKESMIALIKYAFEQTKTNRLWLDVYPDNLGGIKLYENLRMHKDGVLRQNYKADRGYLDQIIYSILREEYGEWKNNFF</sequence>
<dbReference type="SUPFAM" id="SSF55729">
    <property type="entry name" value="Acyl-CoA N-acyltransferases (Nat)"/>
    <property type="match status" value="1"/>
</dbReference>
<protein>
    <submittedName>
        <fullName evidence="2">GNAT family N-acetyltransferase</fullName>
    </submittedName>
</protein>
<feature type="domain" description="N-acetyltransferase" evidence="1">
    <location>
        <begin position="7"/>
        <end position="160"/>
    </location>
</feature>
<dbReference type="InterPro" id="IPR000182">
    <property type="entry name" value="GNAT_dom"/>
</dbReference>
<dbReference type="AlphaFoldDB" id="A0A6P1MGR8"/>
<dbReference type="Proteomes" id="UP000463883">
    <property type="component" value="Chromosome"/>
</dbReference>
<proteinExistence type="predicted"/>
<keyword evidence="3" id="KW-1185">Reference proteome</keyword>